<dbReference type="EMBL" id="JACHOA010000007">
    <property type="protein sequence ID" value="MBB4615259.1"/>
    <property type="molecule type" value="Genomic_DNA"/>
</dbReference>
<dbReference type="InterPro" id="IPR025646">
    <property type="entry name" value="DUF4350"/>
</dbReference>
<dbReference type="Proteomes" id="UP000538566">
    <property type="component" value="Unassembled WGS sequence"/>
</dbReference>
<keyword evidence="3" id="KW-1185">Reference proteome</keyword>
<accession>A0A7W7EVN4</accession>
<reference evidence="2 3" key="1">
    <citation type="submission" date="2020-08" db="EMBL/GenBank/DDBJ databases">
        <title>Genomic Encyclopedia of Type Strains, Phase IV (KMG-IV): sequencing the most valuable type-strain genomes for metagenomic binning, comparative biology and taxonomic classification.</title>
        <authorList>
            <person name="Goeker M."/>
        </authorList>
    </citation>
    <scope>NUCLEOTIDE SEQUENCE [LARGE SCALE GENOMIC DNA]</scope>
    <source>
        <strain evidence="2 3">DSM 17507</strain>
    </source>
</reference>
<proteinExistence type="predicted"/>
<protein>
    <recommendedName>
        <fullName evidence="1">DUF4350 domain-containing protein</fullName>
    </recommendedName>
</protein>
<evidence type="ECO:0000313" key="3">
    <source>
        <dbReference type="Proteomes" id="UP000538566"/>
    </source>
</evidence>
<organism evidence="2 3">
    <name type="scientific">Novosphingobium taihuense</name>
    <dbReference type="NCBI Taxonomy" id="260085"/>
    <lineage>
        <taxon>Bacteria</taxon>
        <taxon>Pseudomonadati</taxon>
        <taxon>Pseudomonadota</taxon>
        <taxon>Alphaproteobacteria</taxon>
        <taxon>Sphingomonadales</taxon>
        <taxon>Sphingomonadaceae</taxon>
        <taxon>Novosphingobium</taxon>
    </lineage>
</organism>
<dbReference type="AlphaFoldDB" id="A0A7W7EVN4"/>
<comment type="caution">
    <text evidence="2">The sequence shown here is derived from an EMBL/GenBank/DDBJ whole genome shotgun (WGS) entry which is preliminary data.</text>
</comment>
<dbReference type="Gene3D" id="3.40.50.880">
    <property type="match status" value="1"/>
</dbReference>
<gene>
    <name evidence="2" type="ORF">GGR37_003549</name>
</gene>
<dbReference type="SUPFAM" id="SSF52317">
    <property type="entry name" value="Class I glutamine amidotransferase-like"/>
    <property type="match status" value="1"/>
</dbReference>
<evidence type="ECO:0000259" key="1">
    <source>
        <dbReference type="Pfam" id="PF14258"/>
    </source>
</evidence>
<evidence type="ECO:0000313" key="2">
    <source>
        <dbReference type="EMBL" id="MBB4615259.1"/>
    </source>
</evidence>
<dbReference type="Pfam" id="PF14258">
    <property type="entry name" value="DUF4350"/>
    <property type="match status" value="1"/>
</dbReference>
<dbReference type="InterPro" id="IPR029062">
    <property type="entry name" value="Class_I_gatase-like"/>
</dbReference>
<sequence length="239" mass="25921">MGRRFLILLLIAVVASATLWAMVGRSKPDERSLGLFTSLPIVWNEAGDLKGLVDGPQQAHWARAVLERHGHLVPLDTLLHISRIEALVIAQPRPLMPEENVALDTWVRQGGHLLMFADPMLTQESAFALGDRRRPQDVALVSPILGRWGLELQFDEHQPAGLRESAGEHVPVNLAGAFRPRTGGIDSRCSITPDGLIARCEVGKGRAVLVADAAVLEASDSPQSRESALSDLLGETFAD</sequence>
<feature type="domain" description="DUF4350" evidence="1">
    <location>
        <begin position="85"/>
        <end position="216"/>
    </location>
</feature>
<name>A0A7W7EVN4_9SPHN</name>
<dbReference type="RefSeq" id="WP_144906672.1">
    <property type="nucleotide sequence ID" value="NZ_JACHOA010000007.1"/>
</dbReference>
<dbReference type="OrthoDB" id="7390937at2"/>